<name>A0ABX0K198_9PROT</name>
<keyword evidence="4" id="KW-1185">Reference proteome</keyword>
<protein>
    <recommendedName>
        <fullName evidence="5">Lipoprotein</fullName>
    </recommendedName>
</protein>
<dbReference type="Proteomes" id="UP000631653">
    <property type="component" value="Unassembled WGS sequence"/>
</dbReference>
<gene>
    <name evidence="3" type="ORF">GOB81_02505</name>
</gene>
<evidence type="ECO:0000313" key="3">
    <source>
        <dbReference type="EMBL" id="NHN87504.1"/>
    </source>
</evidence>
<feature type="region of interest" description="Disordered" evidence="1">
    <location>
        <begin position="41"/>
        <end position="68"/>
    </location>
</feature>
<dbReference type="RefSeq" id="WP_173568804.1">
    <property type="nucleotide sequence ID" value="NZ_WOSY01000002.1"/>
</dbReference>
<accession>A0ABX0K198</accession>
<dbReference type="EMBL" id="WOSY01000002">
    <property type="protein sequence ID" value="NHN87504.1"/>
    <property type="molecule type" value="Genomic_DNA"/>
</dbReference>
<sequence>MMQRELAGSTASESHRRLRKKKAWVILLALGLTVAACADDEGSHGPAFHNKHHSGTRAPSWYKVPQAH</sequence>
<evidence type="ECO:0000256" key="1">
    <source>
        <dbReference type="SAM" id="MobiDB-lite"/>
    </source>
</evidence>
<comment type="caution">
    <text evidence="3">The sequence shown here is derived from an EMBL/GenBank/DDBJ whole genome shotgun (WGS) entry which is preliminary data.</text>
</comment>
<evidence type="ECO:0008006" key="5">
    <source>
        <dbReference type="Google" id="ProtNLM"/>
    </source>
</evidence>
<feature type="signal peptide" evidence="2">
    <location>
        <begin position="1"/>
        <end position="38"/>
    </location>
</feature>
<evidence type="ECO:0000256" key="2">
    <source>
        <dbReference type="SAM" id="SignalP"/>
    </source>
</evidence>
<evidence type="ECO:0000313" key="4">
    <source>
        <dbReference type="Proteomes" id="UP000631653"/>
    </source>
</evidence>
<proteinExistence type="predicted"/>
<organism evidence="3 4">
    <name type="scientific">Acetobacter conturbans</name>
    <dbReference type="NCBI Taxonomy" id="1737472"/>
    <lineage>
        <taxon>Bacteria</taxon>
        <taxon>Pseudomonadati</taxon>
        <taxon>Pseudomonadota</taxon>
        <taxon>Alphaproteobacteria</taxon>
        <taxon>Acetobacterales</taxon>
        <taxon>Acetobacteraceae</taxon>
        <taxon>Acetobacter</taxon>
    </lineage>
</organism>
<reference evidence="3 4" key="1">
    <citation type="journal article" date="2020" name="Int. J. Syst. Evol. Microbiol.">
        <title>Novel acetic acid bacteria from cider fermentations: Acetobacter conturbans sp. nov. and Acetobacter fallax sp. nov.</title>
        <authorList>
            <person name="Sombolestani A.S."/>
            <person name="Cleenwerck I."/>
            <person name="Cnockaert M."/>
            <person name="Borremans W."/>
            <person name="Wieme A.D."/>
            <person name="De Vuyst L."/>
            <person name="Vandamme P."/>
        </authorList>
    </citation>
    <scope>NUCLEOTIDE SEQUENCE [LARGE SCALE GENOMIC DNA]</scope>
    <source>
        <strain evidence="3 4">LMG 1627</strain>
    </source>
</reference>
<keyword evidence="2" id="KW-0732">Signal</keyword>
<feature type="chain" id="PRO_5047229260" description="Lipoprotein" evidence="2">
    <location>
        <begin position="39"/>
        <end position="68"/>
    </location>
</feature>